<evidence type="ECO:0000313" key="4">
    <source>
        <dbReference type="Proteomes" id="UP000549617"/>
    </source>
</evidence>
<accession>A0A7W9EEZ5</accession>
<dbReference type="SMART" id="SM00554">
    <property type="entry name" value="FAS1"/>
    <property type="match status" value="1"/>
</dbReference>
<gene>
    <name evidence="3" type="ORF">FHS49_001558</name>
</gene>
<dbReference type="EMBL" id="JACIJC010000002">
    <property type="protein sequence ID" value="MBB5685550.1"/>
    <property type="molecule type" value="Genomic_DNA"/>
</dbReference>
<name>A0A7W9EEZ5_9SPHN</name>
<feature type="chain" id="PRO_5031445412" evidence="1">
    <location>
        <begin position="21"/>
        <end position="192"/>
    </location>
</feature>
<feature type="signal peptide" evidence="1">
    <location>
        <begin position="1"/>
        <end position="20"/>
    </location>
</feature>
<proteinExistence type="predicted"/>
<dbReference type="PROSITE" id="PS50213">
    <property type="entry name" value="FAS1"/>
    <property type="match status" value="1"/>
</dbReference>
<dbReference type="AlphaFoldDB" id="A0A7W9EEZ5"/>
<dbReference type="PANTHER" id="PTHR10900:SF77">
    <property type="entry name" value="FI19380P1"/>
    <property type="match status" value="1"/>
</dbReference>
<dbReference type="PANTHER" id="PTHR10900">
    <property type="entry name" value="PERIOSTIN-RELATED"/>
    <property type="match status" value="1"/>
</dbReference>
<dbReference type="SUPFAM" id="SSF82153">
    <property type="entry name" value="FAS1 domain"/>
    <property type="match status" value="1"/>
</dbReference>
<dbReference type="InterPro" id="IPR050904">
    <property type="entry name" value="Adhesion/Biosynth-related"/>
</dbReference>
<dbReference type="RefSeq" id="WP_425502675.1">
    <property type="nucleotide sequence ID" value="NZ_JACIJC010000002.1"/>
</dbReference>
<dbReference type="Pfam" id="PF02469">
    <property type="entry name" value="Fasciclin"/>
    <property type="match status" value="1"/>
</dbReference>
<sequence>MTSSSLMICAGTANAMQAQAAPAAPAEAAANPVVGGAEMLPTKTIVENASASKDHTTLVAAITAAGLVEALSGPGPFTVFAPTNDAFTAFGADTVATLMKPESKPNLEKVLKYHVVAGKITREELLAKLKAGGGKTTLTTLEGSPISVSLEAGDNILLTDVIGNAAYITQADVNQSNGVIHVVNGVLAPKLG</sequence>
<dbReference type="InterPro" id="IPR036378">
    <property type="entry name" value="FAS1_dom_sf"/>
</dbReference>
<dbReference type="Proteomes" id="UP000549617">
    <property type="component" value="Unassembled WGS sequence"/>
</dbReference>
<evidence type="ECO:0000313" key="3">
    <source>
        <dbReference type="EMBL" id="MBB5685550.1"/>
    </source>
</evidence>
<dbReference type="FunFam" id="2.30.180.10:FF:000014">
    <property type="entry name" value="Stabilin 1"/>
    <property type="match status" value="1"/>
</dbReference>
<dbReference type="Gene3D" id="2.30.180.10">
    <property type="entry name" value="FAS1 domain"/>
    <property type="match status" value="1"/>
</dbReference>
<dbReference type="InterPro" id="IPR000782">
    <property type="entry name" value="FAS1_domain"/>
</dbReference>
<reference evidence="3 4" key="1">
    <citation type="submission" date="2020-08" db="EMBL/GenBank/DDBJ databases">
        <title>Genomic Encyclopedia of Type Strains, Phase IV (KMG-IV): sequencing the most valuable type-strain genomes for metagenomic binning, comparative biology and taxonomic classification.</title>
        <authorList>
            <person name="Goeker M."/>
        </authorList>
    </citation>
    <scope>NUCLEOTIDE SEQUENCE [LARGE SCALE GENOMIC DNA]</scope>
    <source>
        <strain evidence="3 4">DSM 25079</strain>
    </source>
</reference>
<protein>
    <submittedName>
        <fullName evidence="3">Putative surface protein with fasciclin (FAS1) repeats</fullName>
    </submittedName>
</protein>
<keyword evidence="4" id="KW-1185">Reference proteome</keyword>
<comment type="caution">
    <text evidence="3">The sequence shown here is derived from an EMBL/GenBank/DDBJ whole genome shotgun (WGS) entry which is preliminary data.</text>
</comment>
<organism evidence="3 4">
    <name type="scientific">Sphingobium boeckii</name>
    <dbReference type="NCBI Taxonomy" id="1082345"/>
    <lineage>
        <taxon>Bacteria</taxon>
        <taxon>Pseudomonadati</taxon>
        <taxon>Pseudomonadota</taxon>
        <taxon>Alphaproteobacteria</taxon>
        <taxon>Sphingomonadales</taxon>
        <taxon>Sphingomonadaceae</taxon>
        <taxon>Sphingobium</taxon>
    </lineage>
</organism>
<evidence type="ECO:0000256" key="1">
    <source>
        <dbReference type="SAM" id="SignalP"/>
    </source>
</evidence>
<feature type="domain" description="FAS1" evidence="2">
    <location>
        <begin position="42"/>
        <end position="187"/>
    </location>
</feature>
<dbReference type="GO" id="GO:0005615">
    <property type="term" value="C:extracellular space"/>
    <property type="evidence" value="ECO:0007669"/>
    <property type="project" value="TreeGrafter"/>
</dbReference>
<keyword evidence="1" id="KW-0732">Signal</keyword>
<evidence type="ECO:0000259" key="2">
    <source>
        <dbReference type="PROSITE" id="PS50213"/>
    </source>
</evidence>